<dbReference type="EMBL" id="JAPZVP010000005">
    <property type="protein sequence ID" value="MDA1359616.1"/>
    <property type="molecule type" value="Genomic_DNA"/>
</dbReference>
<proteinExistence type="predicted"/>
<dbReference type="InterPro" id="IPR000843">
    <property type="entry name" value="HTH_LacI"/>
</dbReference>
<protein>
    <submittedName>
        <fullName evidence="5">LacI family DNA-binding transcriptional regulator</fullName>
    </submittedName>
</protein>
<dbReference type="InterPro" id="IPR028082">
    <property type="entry name" value="Peripla_BP_I"/>
</dbReference>
<accession>A0A9X3P6K3</accession>
<dbReference type="InterPro" id="IPR010982">
    <property type="entry name" value="Lambda_DNA-bd_dom_sf"/>
</dbReference>
<comment type="caution">
    <text evidence="5">The sequence shown here is derived from an EMBL/GenBank/DDBJ whole genome shotgun (WGS) entry which is preliminary data.</text>
</comment>
<dbReference type="InterPro" id="IPR046335">
    <property type="entry name" value="LacI/GalR-like_sensor"/>
</dbReference>
<gene>
    <name evidence="5" type="ORF">O1R50_08280</name>
</gene>
<dbReference type="Gene3D" id="1.10.260.40">
    <property type="entry name" value="lambda repressor-like DNA-binding domains"/>
    <property type="match status" value="1"/>
</dbReference>
<keyword evidence="1" id="KW-0805">Transcription regulation</keyword>
<evidence type="ECO:0000256" key="2">
    <source>
        <dbReference type="ARBA" id="ARBA00023125"/>
    </source>
</evidence>
<dbReference type="SMART" id="SM00354">
    <property type="entry name" value="HTH_LACI"/>
    <property type="match status" value="1"/>
</dbReference>
<evidence type="ECO:0000256" key="1">
    <source>
        <dbReference type="ARBA" id="ARBA00023015"/>
    </source>
</evidence>
<dbReference type="SUPFAM" id="SSF53822">
    <property type="entry name" value="Periplasmic binding protein-like I"/>
    <property type="match status" value="1"/>
</dbReference>
<dbReference type="PANTHER" id="PTHR30146:SF109">
    <property type="entry name" value="HTH-TYPE TRANSCRIPTIONAL REGULATOR GALS"/>
    <property type="match status" value="1"/>
</dbReference>
<dbReference type="SUPFAM" id="SSF47413">
    <property type="entry name" value="lambda repressor-like DNA-binding domains"/>
    <property type="match status" value="1"/>
</dbReference>
<dbReference type="CDD" id="cd01574">
    <property type="entry name" value="PBP1_LacI"/>
    <property type="match status" value="1"/>
</dbReference>
<evidence type="ECO:0000256" key="3">
    <source>
        <dbReference type="ARBA" id="ARBA00023163"/>
    </source>
</evidence>
<dbReference type="GO" id="GO:0000976">
    <property type="term" value="F:transcription cis-regulatory region binding"/>
    <property type="evidence" value="ECO:0007669"/>
    <property type="project" value="TreeGrafter"/>
</dbReference>
<dbReference type="Pfam" id="PF13377">
    <property type="entry name" value="Peripla_BP_3"/>
    <property type="match status" value="1"/>
</dbReference>
<keyword evidence="3" id="KW-0804">Transcription</keyword>
<dbReference type="PROSITE" id="PS00356">
    <property type="entry name" value="HTH_LACI_1"/>
    <property type="match status" value="1"/>
</dbReference>
<dbReference type="RefSeq" id="WP_270109464.1">
    <property type="nucleotide sequence ID" value="NZ_JAPZVP010000005.1"/>
</dbReference>
<organism evidence="5 6">
    <name type="scientific">Glycomyces luteolus</name>
    <dbReference type="NCBI Taxonomy" id="2670330"/>
    <lineage>
        <taxon>Bacteria</taxon>
        <taxon>Bacillati</taxon>
        <taxon>Actinomycetota</taxon>
        <taxon>Actinomycetes</taxon>
        <taxon>Glycomycetales</taxon>
        <taxon>Glycomycetaceae</taxon>
        <taxon>Glycomyces</taxon>
    </lineage>
</organism>
<dbReference type="AlphaFoldDB" id="A0A9X3P6K3"/>
<reference evidence="5" key="1">
    <citation type="submission" date="2022-12" db="EMBL/GenBank/DDBJ databases">
        <title>Gycomyces niveus sp.nov.,a novel actinomycete isolated from soil in Shouguan.</title>
        <authorList>
            <person name="Yang X."/>
        </authorList>
    </citation>
    <scope>NUCLEOTIDE SEQUENCE</scope>
    <source>
        <strain evidence="5">NEAU-A15</strain>
    </source>
</reference>
<evidence type="ECO:0000259" key="4">
    <source>
        <dbReference type="PROSITE" id="PS50932"/>
    </source>
</evidence>
<dbReference type="Proteomes" id="UP001146067">
    <property type="component" value="Unassembled WGS sequence"/>
</dbReference>
<dbReference type="PANTHER" id="PTHR30146">
    <property type="entry name" value="LACI-RELATED TRANSCRIPTIONAL REPRESSOR"/>
    <property type="match status" value="1"/>
</dbReference>
<sequence length="342" mass="36381">MTERRTVARAGRNPTISDVAELAGVSVPTVSRVLTGAAKVSPAKRELVEAAIAELNFRPSAAARVLVSRKSRTIAVIAGNTSRYGYAETIRGIEIAARAEGYTVMITVVESADAEEVDRAVSATRMQTLAGVVVLKFDPPGVAALHKLGTDLPVVALSGTRESGVPQAVLDEAAAAEELTEYLLGLGHKTVHHVRVPPSRRVDGRTSGWKRALTKADAPVPAVRDATWDPKSGIAVGRELAADPEVTAVFCGNDEIAMGVMRGITEAGRRVPEDISVAGFDDHPLAELWSPPLTTVKQDFASLGVRGFQLLKQAIDDTAARRYSSERPVLVLRESTAAPRTR</sequence>
<keyword evidence="6" id="KW-1185">Reference proteome</keyword>
<feature type="domain" description="HTH lacI-type" evidence="4">
    <location>
        <begin position="14"/>
        <end position="68"/>
    </location>
</feature>
<dbReference type="Gene3D" id="3.40.50.2300">
    <property type="match status" value="2"/>
</dbReference>
<keyword evidence="2 5" id="KW-0238">DNA-binding</keyword>
<evidence type="ECO:0000313" key="5">
    <source>
        <dbReference type="EMBL" id="MDA1359616.1"/>
    </source>
</evidence>
<evidence type="ECO:0000313" key="6">
    <source>
        <dbReference type="Proteomes" id="UP001146067"/>
    </source>
</evidence>
<dbReference type="CDD" id="cd01392">
    <property type="entry name" value="HTH_LacI"/>
    <property type="match status" value="1"/>
</dbReference>
<name>A0A9X3P6K3_9ACTN</name>
<dbReference type="PROSITE" id="PS50932">
    <property type="entry name" value="HTH_LACI_2"/>
    <property type="match status" value="1"/>
</dbReference>
<dbReference type="GO" id="GO:0003700">
    <property type="term" value="F:DNA-binding transcription factor activity"/>
    <property type="evidence" value="ECO:0007669"/>
    <property type="project" value="TreeGrafter"/>
</dbReference>
<dbReference type="Pfam" id="PF00356">
    <property type="entry name" value="LacI"/>
    <property type="match status" value="1"/>
</dbReference>